<evidence type="ECO:0000256" key="1">
    <source>
        <dbReference type="SAM" id="MobiDB-lite"/>
    </source>
</evidence>
<comment type="caution">
    <text evidence="3">The sequence shown here is derived from an EMBL/GenBank/DDBJ whole genome shotgun (WGS) entry which is preliminary data.</text>
</comment>
<dbReference type="EMBL" id="MRCC01000012">
    <property type="protein sequence ID" value="OKH24649.1"/>
    <property type="molecule type" value="Genomic_DNA"/>
</dbReference>
<sequence length="127" mass="13549">MRNLLATTALIALSIGELGFSTQIALSQSHIQLAQAASWRSLAKISSAQARKNAESAMGGKASSVTLANRNGGLVYEVIIGDTRVIVDAGNGFVLYSENMNLESENNASNEDSFRPRSSIQIPDSYE</sequence>
<dbReference type="Pfam" id="PF03413">
    <property type="entry name" value="PepSY"/>
    <property type="match status" value="1"/>
</dbReference>
<feature type="region of interest" description="Disordered" evidence="1">
    <location>
        <begin position="104"/>
        <end position="127"/>
    </location>
</feature>
<dbReference type="STRING" id="247279.NIES1031_15195"/>
<accession>A0A1U7HM57</accession>
<feature type="domain" description="PepSY" evidence="2">
    <location>
        <begin position="44"/>
        <end position="95"/>
    </location>
</feature>
<keyword evidence="4" id="KW-1185">Reference proteome</keyword>
<name>A0A1U7HM57_9CHRO</name>
<gene>
    <name evidence="3" type="ORF">NIES1031_15195</name>
</gene>
<protein>
    <recommendedName>
        <fullName evidence="2">PepSY domain-containing protein</fullName>
    </recommendedName>
</protein>
<reference evidence="3 4" key="1">
    <citation type="submission" date="2016-11" db="EMBL/GenBank/DDBJ databases">
        <title>Draft Genome Sequences of Nine Cyanobacterial Strains from Diverse Habitats.</title>
        <authorList>
            <person name="Zhu T."/>
            <person name="Hou S."/>
            <person name="Lu X."/>
            <person name="Hess W.R."/>
        </authorList>
    </citation>
    <scope>NUCLEOTIDE SEQUENCE [LARGE SCALE GENOMIC DNA]</scope>
    <source>
        <strain evidence="3 4">5.2 s.c.1</strain>
    </source>
</reference>
<evidence type="ECO:0000313" key="3">
    <source>
        <dbReference type="EMBL" id="OKH24649.1"/>
    </source>
</evidence>
<dbReference type="RefSeq" id="WP_073550375.1">
    <property type="nucleotide sequence ID" value="NZ_CAWMVK010000004.1"/>
</dbReference>
<evidence type="ECO:0000259" key="2">
    <source>
        <dbReference type="Pfam" id="PF03413"/>
    </source>
</evidence>
<dbReference type="AlphaFoldDB" id="A0A1U7HM57"/>
<evidence type="ECO:0000313" key="4">
    <source>
        <dbReference type="Proteomes" id="UP000185984"/>
    </source>
</evidence>
<dbReference type="InterPro" id="IPR025711">
    <property type="entry name" value="PepSY"/>
</dbReference>
<proteinExistence type="predicted"/>
<organism evidence="3 4">
    <name type="scientific">Chroogloeocystis siderophila 5.2 s.c.1</name>
    <dbReference type="NCBI Taxonomy" id="247279"/>
    <lineage>
        <taxon>Bacteria</taxon>
        <taxon>Bacillati</taxon>
        <taxon>Cyanobacteriota</taxon>
        <taxon>Cyanophyceae</taxon>
        <taxon>Oscillatoriophycideae</taxon>
        <taxon>Chroococcales</taxon>
        <taxon>Chroococcaceae</taxon>
        <taxon>Chroogloeocystis</taxon>
    </lineage>
</organism>
<dbReference type="Gene3D" id="3.10.450.40">
    <property type="match status" value="1"/>
</dbReference>
<dbReference type="OrthoDB" id="425838at2"/>
<dbReference type="Proteomes" id="UP000185984">
    <property type="component" value="Unassembled WGS sequence"/>
</dbReference>